<dbReference type="AlphaFoldDB" id="A0A5B7ASA7"/>
<organism evidence="2">
    <name type="scientific">Davidia involucrata</name>
    <name type="common">Dove tree</name>
    <dbReference type="NCBI Taxonomy" id="16924"/>
    <lineage>
        <taxon>Eukaryota</taxon>
        <taxon>Viridiplantae</taxon>
        <taxon>Streptophyta</taxon>
        <taxon>Embryophyta</taxon>
        <taxon>Tracheophyta</taxon>
        <taxon>Spermatophyta</taxon>
        <taxon>Magnoliopsida</taxon>
        <taxon>eudicotyledons</taxon>
        <taxon>Gunneridae</taxon>
        <taxon>Pentapetalae</taxon>
        <taxon>asterids</taxon>
        <taxon>Cornales</taxon>
        <taxon>Nyssaceae</taxon>
        <taxon>Davidia</taxon>
    </lineage>
</organism>
<reference evidence="2" key="1">
    <citation type="submission" date="2019-08" db="EMBL/GenBank/DDBJ databases">
        <title>Reference gene set and small RNA set construction with multiple tissues from Davidia involucrata Baill.</title>
        <authorList>
            <person name="Yang H."/>
            <person name="Zhou C."/>
            <person name="Li G."/>
            <person name="Wang J."/>
            <person name="Gao P."/>
            <person name="Wang M."/>
            <person name="Wang R."/>
            <person name="Zhao Y."/>
        </authorList>
    </citation>
    <scope>NUCLEOTIDE SEQUENCE</scope>
    <source>
        <tissue evidence="2">Mixed with DoveR01_LX</tissue>
    </source>
</reference>
<proteinExistence type="predicted"/>
<sequence length="122" mass="14197">MPQSILFKEELWVSSRKSYIPRRHQNHHRDRPRKTPKHAAKIYKILGASPTRRGTADLALPELNKDLLCQICMQIIKDAFQFVCRSSQCKEHFHTQTTMRSSEMTAIFNRNASYADVPKPES</sequence>
<accession>A0A5B7ASA7</accession>
<name>A0A5B7ASA7_DAVIN</name>
<protein>
    <submittedName>
        <fullName evidence="2">Putative E3 ubiquitin-protein ligase COP1</fullName>
    </submittedName>
</protein>
<dbReference type="EMBL" id="GHES01028889">
    <property type="protein sequence ID" value="MPA59448.1"/>
    <property type="molecule type" value="Transcribed_RNA"/>
</dbReference>
<evidence type="ECO:0000313" key="1">
    <source>
        <dbReference type="EMBL" id="MPA59448.1"/>
    </source>
</evidence>
<dbReference type="EMBL" id="GHES01028890">
    <property type="protein sequence ID" value="MPA59449.1"/>
    <property type="molecule type" value="Transcribed_RNA"/>
</dbReference>
<evidence type="ECO:0000313" key="2">
    <source>
        <dbReference type="EMBL" id="MPA59449.1"/>
    </source>
</evidence>
<gene>
    <name evidence="1" type="ORF">Din_028889</name>
    <name evidence="2" type="ORF">Din_028890</name>
</gene>